<dbReference type="Proteomes" id="UP000054007">
    <property type="component" value="Unassembled WGS sequence"/>
</dbReference>
<feature type="transmembrane region" description="Helical" evidence="1">
    <location>
        <begin position="142"/>
        <end position="161"/>
    </location>
</feature>
<evidence type="ECO:0000313" key="3">
    <source>
        <dbReference type="EMBL" id="KIY63683.1"/>
    </source>
</evidence>
<dbReference type="PANTHER" id="PTHR40465">
    <property type="entry name" value="CHROMOSOME 1, WHOLE GENOME SHOTGUN SEQUENCE"/>
    <property type="match status" value="1"/>
</dbReference>
<keyword evidence="1" id="KW-0472">Membrane</keyword>
<protein>
    <recommendedName>
        <fullName evidence="2">DUF6534 domain-containing protein</fullName>
    </recommendedName>
</protein>
<feature type="transmembrane region" description="Helical" evidence="1">
    <location>
        <begin position="58"/>
        <end position="77"/>
    </location>
</feature>
<feature type="transmembrane region" description="Helical" evidence="1">
    <location>
        <begin position="168"/>
        <end position="190"/>
    </location>
</feature>
<feature type="transmembrane region" description="Helical" evidence="1">
    <location>
        <begin position="276"/>
        <end position="298"/>
    </location>
</feature>
<name>A0A0D7AZB6_9AGAR</name>
<feature type="transmembrane region" description="Helical" evidence="1">
    <location>
        <begin position="251"/>
        <end position="270"/>
    </location>
</feature>
<dbReference type="EMBL" id="KN880680">
    <property type="protein sequence ID" value="KIY63683.1"/>
    <property type="molecule type" value="Genomic_DNA"/>
</dbReference>
<gene>
    <name evidence="3" type="ORF">CYLTODRAFT_129969</name>
</gene>
<keyword evidence="1" id="KW-0812">Transmembrane</keyword>
<accession>A0A0D7AZB6</accession>
<keyword evidence="4" id="KW-1185">Reference proteome</keyword>
<organism evidence="3 4">
    <name type="scientific">Cylindrobasidium torrendii FP15055 ss-10</name>
    <dbReference type="NCBI Taxonomy" id="1314674"/>
    <lineage>
        <taxon>Eukaryota</taxon>
        <taxon>Fungi</taxon>
        <taxon>Dikarya</taxon>
        <taxon>Basidiomycota</taxon>
        <taxon>Agaricomycotina</taxon>
        <taxon>Agaricomycetes</taxon>
        <taxon>Agaricomycetidae</taxon>
        <taxon>Agaricales</taxon>
        <taxon>Marasmiineae</taxon>
        <taxon>Physalacriaceae</taxon>
        <taxon>Cylindrobasidium</taxon>
    </lineage>
</organism>
<evidence type="ECO:0000259" key="2">
    <source>
        <dbReference type="Pfam" id="PF20152"/>
    </source>
</evidence>
<feature type="transmembrane region" description="Helical" evidence="1">
    <location>
        <begin position="98"/>
        <end position="122"/>
    </location>
</feature>
<feature type="transmembrane region" description="Helical" evidence="1">
    <location>
        <begin position="210"/>
        <end position="231"/>
    </location>
</feature>
<dbReference type="AlphaFoldDB" id="A0A0D7AZB6"/>
<dbReference type="PANTHER" id="PTHR40465:SF1">
    <property type="entry name" value="DUF6534 DOMAIN-CONTAINING PROTEIN"/>
    <property type="match status" value="1"/>
</dbReference>
<sequence>MPPFILLTTLRPRTHCVLLHSTYVENMQQSYRCSSPPLHLLPLDISTMGFLESNIHNTMGLLFQATVIGSALYGVGCSQGWSYYRNYWHRDSWPIRTAVTLVLLCDTIQMALLSESLYLYVITHHGDSAYLARLEKTLIVELFFSGIVGLITQSFYAYRIWAVSKKWYLVAFVAALITTAFVLLTVYFVIVIKFEYISDLGQRKTTILSVTVNGFTAACDISITIIMVAFLERSKTGFRKSNAMINRLIFFVFNTGIPTTICAILSVALVQGEPQTYLYIFFYLLMGRFYTCSLLITLNARDGIREIGCGNHLGDNSFCLQSIPTHLGCTTQDPQGISINIETSHTHTREDDHTDITSYETKTSAMV</sequence>
<feature type="domain" description="DUF6534" evidence="2">
    <location>
        <begin position="216"/>
        <end position="302"/>
    </location>
</feature>
<dbReference type="InterPro" id="IPR045339">
    <property type="entry name" value="DUF6534"/>
</dbReference>
<dbReference type="OrthoDB" id="2535105at2759"/>
<proteinExistence type="predicted"/>
<evidence type="ECO:0000256" key="1">
    <source>
        <dbReference type="SAM" id="Phobius"/>
    </source>
</evidence>
<dbReference type="Pfam" id="PF20152">
    <property type="entry name" value="DUF6534"/>
    <property type="match status" value="1"/>
</dbReference>
<evidence type="ECO:0000313" key="4">
    <source>
        <dbReference type="Proteomes" id="UP000054007"/>
    </source>
</evidence>
<keyword evidence="1" id="KW-1133">Transmembrane helix</keyword>
<reference evidence="3 4" key="1">
    <citation type="journal article" date="2015" name="Fungal Genet. Biol.">
        <title>Evolution of novel wood decay mechanisms in Agaricales revealed by the genome sequences of Fistulina hepatica and Cylindrobasidium torrendii.</title>
        <authorList>
            <person name="Floudas D."/>
            <person name="Held B.W."/>
            <person name="Riley R."/>
            <person name="Nagy L.G."/>
            <person name="Koehler G."/>
            <person name="Ransdell A.S."/>
            <person name="Younus H."/>
            <person name="Chow J."/>
            <person name="Chiniquy J."/>
            <person name="Lipzen A."/>
            <person name="Tritt A."/>
            <person name="Sun H."/>
            <person name="Haridas S."/>
            <person name="LaButti K."/>
            <person name="Ohm R.A."/>
            <person name="Kues U."/>
            <person name="Blanchette R.A."/>
            <person name="Grigoriev I.V."/>
            <person name="Minto R.E."/>
            <person name="Hibbett D.S."/>
        </authorList>
    </citation>
    <scope>NUCLEOTIDE SEQUENCE [LARGE SCALE GENOMIC DNA]</scope>
    <source>
        <strain evidence="3 4">FP15055 ss-10</strain>
    </source>
</reference>